<dbReference type="GO" id="GO:0015293">
    <property type="term" value="F:symporter activity"/>
    <property type="evidence" value="ECO:0007669"/>
    <property type="project" value="InterPro"/>
</dbReference>
<evidence type="ECO:0000313" key="2">
    <source>
        <dbReference type="EMBL" id="SHE25032.1"/>
    </source>
</evidence>
<dbReference type="InterPro" id="IPR036259">
    <property type="entry name" value="MFS_trans_sf"/>
</dbReference>
<feature type="transmembrane region" description="Helical" evidence="1">
    <location>
        <begin position="165"/>
        <end position="185"/>
    </location>
</feature>
<feature type="transmembrane region" description="Helical" evidence="1">
    <location>
        <begin position="321"/>
        <end position="348"/>
    </location>
</feature>
<dbReference type="GO" id="GO:0006814">
    <property type="term" value="P:sodium ion transport"/>
    <property type="evidence" value="ECO:0007669"/>
    <property type="project" value="InterPro"/>
</dbReference>
<keyword evidence="2" id="KW-0762">Sugar transport</keyword>
<keyword evidence="1" id="KW-1133">Transmembrane helix</keyword>
<dbReference type="PANTHER" id="PTHR11328:SF24">
    <property type="entry name" value="MAJOR FACILITATOR SUPERFAMILY (MFS) PROFILE DOMAIN-CONTAINING PROTEIN"/>
    <property type="match status" value="1"/>
</dbReference>
<reference evidence="3" key="1">
    <citation type="submission" date="2016-09" db="EMBL/GenBank/DDBJ databases">
        <authorList>
            <person name="Strepis N."/>
        </authorList>
    </citation>
    <scope>NUCLEOTIDE SEQUENCE [LARGE SCALE GENOMIC DNA]</scope>
</reference>
<dbReference type="AlphaFoldDB" id="A0A1M4RYK6"/>
<feature type="transmembrane region" description="Helical" evidence="1">
    <location>
        <begin position="354"/>
        <end position="377"/>
    </location>
</feature>
<dbReference type="PANTHER" id="PTHR11328">
    <property type="entry name" value="MAJOR FACILITATOR SUPERFAMILY DOMAIN-CONTAINING PROTEIN"/>
    <property type="match status" value="1"/>
</dbReference>
<dbReference type="NCBIfam" id="TIGR00792">
    <property type="entry name" value="gph"/>
    <property type="match status" value="1"/>
</dbReference>
<keyword evidence="3" id="KW-1185">Reference proteome</keyword>
<feature type="transmembrane region" description="Helical" evidence="1">
    <location>
        <begin position="397"/>
        <end position="415"/>
    </location>
</feature>
<dbReference type="Gene3D" id="1.20.1250.20">
    <property type="entry name" value="MFS general substrate transporter like domains"/>
    <property type="match status" value="2"/>
</dbReference>
<dbReference type="Proteomes" id="UP000184291">
    <property type="component" value="Unassembled WGS sequence"/>
</dbReference>
<keyword evidence="1" id="KW-0812">Transmembrane</keyword>
<evidence type="ECO:0000313" key="3">
    <source>
        <dbReference type="Proteomes" id="UP000184291"/>
    </source>
</evidence>
<proteinExistence type="predicted"/>
<dbReference type="EMBL" id="FQTT01000009">
    <property type="protein sequence ID" value="SHE25032.1"/>
    <property type="molecule type" value="Genomic_DNA"/>
</dbReference>
<dbReference type="RefSeq" id="WP_073329060.1">
    <property type="nucleotide sequence ID" value="NZ_FQTT01000009.1"/>
</dbReference>
<dbReference type="GO" id="GO:0005886">
    <property type="term" value="C:plasma membrane"/>
    <property type="evidence" value="ECO:0007669"/>
    <property type="project" value="TreeGrafter"/>
</dbReference>
<feature type="transmembrane region" description="Helical" evidence="1">
    <location>
        <begin position="120"/>
        <end position="144"/>
    </location>
</feature>
<keyword evidence="1" id="KW-0472">Membrane</keyword>
<accession>A0A1M4RYK6</accession>
<name>A0A1M4RYK6_9ACTO</name>
<dbReference type="STRING" id="1892869.ACGLYG10_1244"/>
<feature type="transmembrane region" description="Helical" evidence="1">
    <location>
        <begin position="291"/>
        <end position="314"/>
    </location>
</feature>
<dbReference type="Pfam" id="PF13347">
    <property type="entry name" value="MFS_2"/>
    <property type="match status" value="1"/>
</dbReference>
<sequence length="482" mass="52302">MSTSLATRHDDPDARLGWVERVGYGSGQLGINAINGILGSFLTVYFTNVALLDAAVISTIIAVSKLFDGVSDIIVGRLVDRTKSRLGKARSWLLRVCVPFAVAVMLLFLVPPNWPGAVKYVYVFVMYNVVNAVFMTSMLVPFYSMISLMTRNSYERGLLGNIQQIFQTLGNVIVNAVFVWLLARFSSDAANPNTQQAYTLTMLCFCAVMVLLALVTVFTTKERVHEGGGSSTKAAASAGGAGFWESVKALVTNKYWVMMFVAMLAIFFVIIFNAVGAIYYCMYVFYDMSQYSWLSNSMAIAQFAIMFATPLLMARFGKEKIYIAGIGISTLGYLGFGLFGFSVPIMIVCNILKGLGLGMAGGMAMGIVADTLTYGRLRTGIDAVGMGNAGVSAAQKIGMGLGTAVFGWVLSASGFDGSLDLEGLRQPESVTTAIQLMFNWIPFTMFLLVFVALAFSFRLERDIEALRAQDDAQEPLSAGRPE</sequence>
<dbReference type="InterPro" id="IPR039672">
    <property type="entry name" value="MFS_2"/>
</dbReference>
<protein>
    <submittedName>
        <fullName evidence="2">Mfs/sugar transport protein</fullName>
    </submittedName>
</protein>
<dbReference type="CDD" id="cd17332">
    <property type="entry name" value="MFS_MelB_like"/>
    <property type="match status" value="1"/>
</dbReference>
<dbReference type="SUPFAM" id="SSF103473">
    <property type="entry name" value="MFS general substrate transporter"/>
    <property type="match status" value="1"/>
</dbReference>
<evidence type="ECO:0000256" key="1">
    <source>
        <dbReference type="SAM" id="Phobius"/>
    </source>
</evidence>
<feature type="transmembrane region" description="Helical" evidence="1">
    <location>
        <begin position="197"/>
        <end position="218"/>
    </location>
</feature>
<dbReference type="InterPro" id="IPR001927">
    <property type="entry name" value="Na/Gal_symport"/>
</dbReference>
<dbReference type="GO" id="GO:0008643">
    <property type="term" value="P:carbohydrate transport"/>
    <property type="evidence" value="ECO:0007669"/>
    <property type="project" value="InterPro"/>
</dbReference>
<gene>
    <name evidence="2" type="ORF">ACGLYG10_1244</name>
</gene>
<feature type="transmembrane region" description="Helical" evidence="1">
    <location>
        <begin position="435"/>
        <end position="457"/>
    </location>
</feature>
<feature type="transmembrane region" description="Helical" evidence="1">
    <location>
        <begin position="92"/>
        <end position="114"/>
    </location>
</feature>
<feature type="transmembrane region" description="Helical" evidence="1">
    <location>
        <begin position="255"/>
        <end position="285"/>
    </location>
</feature>
<organism evidence="2 3">
    <name type="scientific">Actinomyces glycerinitolerans</name>
    <dbReference type="NCBI Taxonomy" id="1892869"/>
    <lineage>
        <taxon>Bacteria</taxon>
        <taxon>Bacillati</taxon>
        <taxon>Actinomycetota</taxon>
        <taxon>Actinomycetes</taxon>
        <taxon>Actinomycetales</taxon>
        <taxon>Actinomycetaceae</taxon>
        <taxon>Actinomyces</taxon>
    </lineage>
</organism>
<keyword evidence="2" id="KW-0813">Transport</keyword>